<accession>A0A344PHN5</accession>
<evidence type="ECO:0000256" key="1">
    <source>
        <dbReference type="ARBA" id="ARBA00023002"/>
    </source>
</evidence>
<keyword evidence="1" id="KW-0560">Oxidoreductase</keyword>
<dbReference type="Proteomes" id="UP000252023">
    <property type="component" value="Chromosome"/>
</dbReference>
<feature type="domain" description="Flavin reductase like" evidence="2">
    <location>
        <begin position="33"/>
        <end position="177"/>
    </location>
</feature>
<dbReference type="EMBL" id="CP030918">
    <property type="protein sequence ID" value="AXC48890.1"/>
    <property type="molecule type" value="Genomic_DNA"/>
</dbReference>
<dbReference type="InterPro" id="IPR012349">
    <property type="entry name" value="Split_barrel_FMN-bd"/>
</dbReference>
<dbReference type="SMART" id="SM00903">
    <property type="entry name" value="Flavin_Reduct"/>
    <property type="match status" value="1"/>
</dbReference>
<dbReference type="InterPro" id="IPR050268">
    <property type="entry name" value="NADH-dep_flavin_reductase"/>
</dbReference>
<dbReference type="GO" id="GO:0042602">
    <property type="term" value="F:riboflavin reductase (NADPH) activity"/>
    <property type="evidence" value="ECO:0007669"/>
    <property type="project" value="TreeGrafter"/>
</dbReference>
<gene>
    <name evidence="3" type="ORF">DRW48_03535</name>
</gene>
<protein>
    <submittedName>
        <fullName evidence="3">Flavin reductase</fullName>
    </submittedName>
</protein>
<dbReference type="OrthoDB" id="9792858at2"/>
<name>A0A344PHN5_9RHOB</name>
<dbReference type="AlphaFoldDB" id="A0A344PHN5"/>
<keyword evidence="4" id="KW-1185">Reference proteome</keyword>
<evidence type="ECO:0000313" key="3">
    <source>
        <dbReference type="EMBL" id="AXC48890.1"/>
    </source>
</evidence>
<reference evidence="4" key="1">
    <citation type="submission" date="2018-07" db="EMBL/GenBank/DDBJ databases">
        <title>Genome sequencing of Paracoccus sp. SC2-6.</title>
        <authorList>
            <person name="Heo J."/>
            <person name="Kim S.-J."/>
            <person name="Kwon S.-W."/>
        </authorList>
    </citation>
    <scope>NUCLEOTIDE SEQUENCE [LARGE SCALE GENOMIC DNA]</scope>
    <source>
        <strain evidence="4">SC2-6</strain>
    </source>
</reference>
<dbReference type="PANTHER" id="PTHR30466">
    <property type="entry name" value="FLAVIN REDUCTASE"/>
    <property type="match status" value="1"/>
</dbReference>
<dbReference type="KEGG" id="pars:DRW48_03535"/>
<dbReference type="PANTHER" id="PTHR30466:SF1">
    <property type="entry name" value="FMN REDUCTASE (NADH) RUTF"/>
    <property type="match status" value="1"/>
</dbReference>
<organism evidence="3 4">
    <name type="scientific">Paracoccus suum</name>
    <dbReference type="NCBI Taxonomy" id="2259340"/>
    <lineage>
        <taxon>Bacteria</taxon>
        <taxon>Pseudomonadati</taxon>
        <taxon>Pseudomonadota</taxon>
        <taxon>Alphaproteobacteria</taxon>
        <taxon>Rhodobacterales</taxon>
        <taxon>Paracoccaceae</taxon>
        <taxon>Paracoccus</taxon>
    </lineage>
</organism>
<proteinExistence type="predicted"/>
<dbReference type="GO" id="GO:0010181">
    <property type="term" value="F:FMN binding"/>
    <property type="evidence" value="ECO:0007669"/>
    <property type="project" value="InterPro"/>
</dbReference>
<dbReference type="InterPro" id="IPR002563">
    <property type="entry name" value="Flavin_Rdtase-like_dom"/>
</dbReference>
<dbReference type="Gene3D" id="2.30.110.10">
    <property type="entry name" value="Electron Transport, Fmn-binding Protein, Chain A"/>
    <property type="match status" value="1"/>
</dbReference>
<sequence length="183" mass="19317">MDPRNASERNSRLAEAISFHPATEEGRRFREALGRFATGVTVITATAPDNRPIGMTVNSFTSVSLEPPLLLWCPARSSSRHDAFATAKGWAIHVLGAEQTDLSLRFTRGGAGFDGLAHEVSPEGVPLLPAAAARFDCRAHACHPGGDHSILVGEVARVTIAGPADHPLVFVAGRFASLAAEAD</sequence>
<evidence type="ECO:0000259" key="2">
    <source>
        <dbReference type="SMART" id="SM00903"/>
    </source>
</evidence>
<evidence type="ECO:0000313" key="4">
    <source>
        <dbReference type="Proteomes" id="UP000252023"/>
    </source>
</evidence>
<dbReference type="Pfam" id="PF01613">
    <property type="entry name" value="Flavin_Reduct"/>
    <property type="match status" value="1"/>
</dbReference>
<dbReference type="SUPFAM" id="SSF50475">
    <property type="entry name" value="FMN-binding split barrel"/>
    <property type="match status" value="1"/>
</dbReference>
<dbReference type="RefSeq" id="WP_114075209.1">
    <property type="nucleotide sequence ID" value="NZ_CP030918.1"/>
</dbReference>